<feature type="domain" description="UPF0029" evidence="3">
    <location>
        <begin position="140"/>
        <end position="196"/>
    </location>
</feature>
<name>A0ABW4ZVX0_9BACL</name>
<dbReference type="InterPro" id="IPR036956">
    <property type="entry name" value="Impact_N_sf"/>
</dbReference>
<organism evidence="4 5">
    <name type="scientific">Tumebacillus lipolyticus</name>
    <dbReference type="NCBI Taxonomy" id="1280370"/>
    <lineage>
        <taxon>Bacteria</taxon>
        <taxon>Bacillati</taxon>
        <taxon>Bacillota</taxon>
        <taxon>Bacilli</taxon>
        <taxon>Bacillales</taxon>
        <taxon>Alicyclobacillaceae</taxon>
        <taxon>Tumebacillus</taxon>
    </lineage>
</organism>
<comment type="caution">
    <text evidence="4">The sequence shown here is derived from an EMBL/GenBank/DDBJ whole genome shotgun (WGS) entry which is preliminary data.</text>
</comment>
<gene>
    <name evidence="4" type="ORF">ACFSOY_09125</name>
</gene>
<dbReference type="InterPro" id="IPR020569">
    <property type="entry name" value="UPF0029_Impact_CS"/>
</dbReference>
<dbReference type="Proteomes" id="UP001597343">
    <property type="component" value="Unassembled WGS sequence"/>
</dbReference>
<feature type="domain" description="Impact N-terminal" evidence="2">
    <location>
        <begin position="19"/>
        <end position="122"/>
    </location>
</feature>
<dbReference type="Pfam" id="PF09186">
    <property type="entry name" value="DUF1949"/>
    <property type="match status" value="1"/>
</dbReference>
<dbReference type="Gene3D" id="3.30.70.240">
    <property type="match status" value="1"/>
</dbReference>
<dbReference type="EMBL" id="JBHUIO010000005">
    <property type="protein sequence ID" value="MFD2170157.1"/>
    <property type="molecule type" value="Genomic_DNA"/>
</dbReference>
<keyword evidence="5" id="KW-1185">Reference proteome</keyword>
<dbReference type="PROSITE" id="PS00910">
    <property type="entry name" value="UPF0029"/>
    <property type="match status" value="1"/>
</dbReference>
<dbReference type="SUPFAM" id="SSF54211">
    <property type="entry name" value="Ribosomal protein S5 domain 2-like"/>
    <property type="match status" value="1"/>
</dbReference>
<evidence type="ECO:0000259" key="3">
    <source>
        <dbReference type="Pfam" id="PF09186"/>
    </source>
</evidence>
<dbReference type="InterPro" id="IPR015269">
    <property type="entry name" value="UPF0029_Impact_C"/>
</dbReference>
<dbReference type="InterPro" id="IPR001498">
    <property type="entry name" value="Impact_N"/>
</dbReference>
<sequence length="219" mass="24510">MLTSYRTLLAPSEETIIIKKSRFIGYATPVASEEEALAFIQRIQKQHWDATHNCYAYVFGPHQEIQKSNDDGEPSGTAGKPILEVIKKEDLRNVAVVVTRYFGGIMLGAGGLIRAYSQTAAAGLHAAGIVTRKLFQEISIAIDYTWLGKVENEIHATDDYHLDRVEYMDRVTVYALVPVEKADALHKQIINATHGQAELQNTEQKYVFEQDGRLIKTDS</sequence>
<evidence type="ECO:0000313" key="4">
    <source>
        <dbReference type="EMBL" id="MFD2170157.1"/>
    </source>
</evidence>
<dbReference type="InterPro" id="IPR023582">
    <property type="entry name" value="Impact"/>
</dbReference>
<protein>
    <submittedName>
        <fullName evidence="4">YigZ family protein</fullName>
    </submittedName>
</protein>
<dbReference type="RefSeq" id="WP_386045865.1">
    <property type="nucleotide sequence ID" value="NZ_JBHUIO010000005.1"/>
</dbReference>
<dbReference type="Gene3D" id="3.30.230.30">
    <property type="entry name" value="Impact, N-terminal domain"/>
    <property type="match status" value="1"/>
</dbReference>
<reference evidence="5" key="1">
    <citation type="journal article" date="2019" name="Int. J. Syst. Evol. Microbiol.">
        <title>The Global Catalogue of Microorganisms (GCM) 10K type strain sequencing project: providing services to taxonomists for standard genome sequencing and annotation.</title>
        <authorList>
            <consortium name="The Broad Institute Genomics Platform"/>
            <consortium name="The Broad Institute Genome Sequencing Center for Infectious Disease"/>
            <person name="Wu L."/>
            <person name="Ma J."/>
        </authorList>
    </citation>
    <scope>NUCLEOTIDE SEQUENCE [LARGE SCALE GENOMIC DNA]</scope>
    <source>
        <strain evidence="5">CGMCC 1.13574</strain>
    </source>
</reference>
<dbReference type="NCBIfam" id="TIGR00257">
    <property type="entry name" value="IMPACT_YIGZ"/>
    <property type="match status" value="1"/>
</dbReference>
<dbReference type="PANTHER" id="PTHR16301">
    <property type="entry name" value="IMPACT-RELATED"/>
    <property type="match status" value="1"/>
</dbReference>
<dbReference type="InterPro" id="IPR035647">
    <property type="entry name" value="EFG_III/V"/>
</dbReference>
<comment type="similarity">
    <text evidence="1">Belongs to the IMPACT family.</text>
</comment>
<dbReference type="Pfam" id="PF01205">
    <property type="entry name" value="Impact_N"/>
    <property type="match status" value="1"/>
</dbReference>
<evidence type="ECO:0000313" key="5">
    <source>
        <dbReference type="Proteomes" id="UP001597343"/>
    </source>
</evidence>
<evidence type="ECO:0000256" key="1">
    <source>
        <dbReference type="ARBA" id="ARBA00007665"/>
    </source>
</evidence>
<dbReference type="InterPro" id="IPR015796">
    <property type="entry name" value="Impact_YigZ-like"/>
</dbReference>
<dbReference type="PANTHER" id="PTHR16301:SF20">
    <property type="entry name" value="IMPACT FAMILY MEMBER YIGZ"/>
    <property type="match status" value="1"/>
</dbReference>
<accession>A0ABW4ZVX0</accession>
<dbReference type="InterPro" id="IPR020568">
    <property type="entry name" value="Ribosomal_Su5_D2-typ_SF"/>
</dbReference>
<proteinExistence type="inferred from homology"/>
<evidence type="ECO:0000259" key="2">
    <source>
        <dbReference type="Pfam" id="PF01205"/>
    </source>
</evidence>
<dbReference type="SUPFAM" id="SSF54980">
    <property type="entry name" value="EF-G C-terminal domain-like"/>
    <property type="match status" value="1"/>
</dbReference>